<evidence type="ECO:0000256" key="12">
    <source>
        <dbReference type="ARBA" id="ARBA00023329"/>
    </source>
</evidence>
<comment type="catalytic activity">
    <reaction evidence="18">
        <text>a ganglioside GM2 (d18:1(4E)) + H2O = a ganglioside GM3 (d18:1(4E)) + N-acetyl-beta-D-galactosamine</text>
        <dbReference type="Rhea" id="RHEA:47940"/>
        <dbReference type="ChEBI" id="CHEBI:15377"/>
        <dbReference type="ChEBI" id="CHEBI:28497"/>
        <dbReference type="ChEBI" id="CHEBI:60065"/>
        <dbReference type="ChEBI" id="CHEBI:71502"/>
    </reaction>
    <physiologicalReaction direction="left-to-right" evidence="18">
        <dbReference type="Rhea" id="RHEA:47941"/>
    </physiologicalReaction>
</comment>
<dbReference type="InterPro" id="IPR029018">
    <property type="entry name" value="Hex-like_dom2"/>
</dbReference>
<comment type="catalytic activity">
    <reaction evidence="23">
        <text>N-acetyl-beta-D-6-sulfogalactosaminyl-(1-&gt;4)-alpha-L-iduronyl-(1-&gt;3)-N-acetyl-D-6-sulfogalactosamine + H2O = alpha-L-iduronyl-(1-&gt;3)-N-acetyl-D-6-sulfogalactosamine + N-acetyl-D-6-sulfogalactosamine</text>
        <dbReference type="Rhea" id="RHEA:64384"/>
        <dbReference type="ChEBI" id="CHEBI:15377"/>
        <dbReference type="ChEBI" id="CHEBI:152567"/>
        <dbReference type="ChEBI" id="CHEBI:152568"/>
        <dbReference type="ChEBI" id="CHEBI:153064"/>
    </reaction>
    <physiologicalReaction direction="left-to-right" evidence="23">
        <dbReference type="Rhea" id="RHEA:64385"/>
    </physiologicalReaction>
</comment>
<evidence type="ECO:0000256" key="14">
    <source>
        <dbReference type="ARBA" id="ARBA00037865"/>
    </source>
</evidence>
<evidence type="ECO:0000256" key="25">
    <source>
        <dbReference type="SAM" id="SignalP"/>
    </source>
</evidence>
<feature type="domain" description="Glycoside hydrolase family 20 catalytic" evidence="26">
    <location>
        <begin position="188"/>
        <end position="505"/>
    </location>
</feature>
<dbReference type="Gene3D" id="3.20.20.80">
    <property type="entry name" value="Glycosidases"/>
    <property type="match status" value="2"/>
</dbReference>
<dbReference type="GO" id="GO:0005764">
    <property type="term" value="C:lysosome"/>
    <property type="evidence" value="ECO:0007669"/>
    <property type="project" value="UniProtKB-SubCell"/>
</dbReference>
<dbReference type="Pfam" id="PF14845">
    <property type="entry name" value="Glycohydro_20b2"/>
    <property type="match status" value="2"/>
</dbReference>
<dbReference type="EC" id="3.2.1.52" evidence="4"/>
<evidence type="ECO:0000256" key="21">
    <source>
        <dbReference type="ARBA" id="ARBA00046959"/>
    </source>
</evidence>
<protein>
    <recommendedName>
        <fullName evidence="15">Beta-hexosaminidase subunit beta</fullName>
        <ecNumber evidence="4">3.2.1.52</ecNumber>
    </recommendedName>
    <alternativeName>
        <fullName evidence="16">Beta-N-acetylhexosaminidase subunit beta</fullName>
    </alternativeName>
    <alternativeName>
        <fullName evidence="17">N-acetyl-beta-glucosaminidase subunit beta</fullName>
    </alternativeName>
</protein>
<dbReference type="PRINTS" id="PR00738">
    <property type="entry name" value="GLHYDRLASE20"/>
</dbReference>
<gene>
    <name evidence="28" type="primary">HEXB_0</name>
    <name evidence="28" type="ORF">N1851_008213</name>
</gene>
<keyword evidence="11" id="KW-0326">Glycosidase</keyword>
<keyword evidence="7" id="KW-0443">Lipid metabolism</keyword>
<evidence type="ECO:0000313" key="29">
    <source>
        <dbReference type="Proteomes" id="UP001174136"/>
    </source>
</evidence>
<name>A0AA47P7W3_MERPO</name>
<evidence type="ECO:0000256" key="1">
    <source>
        <dbReference type="ARBA" id="ARBA00001231"/>
    </source>
</evidence>
<evidence type="ECO:0000256" key="11">
    <source>
        <dbReference type="ARBA" id="ARBA00023295"/>
    </source>
</evidence>
<feature type="active site" description="Proton donor" evidence="24">
    <location>
        <position position="344"/>
    </location>
</feature>
<dbReference type="GO" id="GO:0060473">
    <property type="term" value="C:cortical granule"/>
    <property type="evidence" value="ECO:0007669"/>
    <property type="project" value="UniProtKB-SubCell"/>
</dbReference>
<evidence type="ECO:0000256" key="10">
    <source>
        <dbReference type="ARBA" id="ARBA00023228"/>
    </source>
</evidence>
<dbReference type="InterPro" id="IPR015883">
    <property type="entry name" value="Glyco_hydro_20_cat"/>
</dbReference>
<evidence type="ECO:0000313" key="28">
    <source>
        <dbReference type="EMBL" id="KAK0150678.1"/>
    </source>
</evidence>
<keyword evidence="8" id="KW-1015">Disulfide bond</keyword>
<dbReference type="AlphaFoldDB" id="A0AA47P7W3"/>
<evidence type="ECO:0000256" key="16">
    <source>
        <dbReference type="ARBA" id="ARBA00042342"/>
    </source>
</evidence>
<evidence type="ECO:0000256" key="3">
    <source>
        <dbReference type="ARBA" id="ARBA00006285"/>
    </source>
</evidence>
<evidence type="ECO:0000256" key="23">
    <source>
        <dbReference type="ARBA" id="ARBA00049464"/>
    </source>
</evidence>
<evidence type="ECO:0000259" key="27">
    <source>
        <dbReference type="Pfam" id="PF14845"/>
    </source>
</evidence>
<sequence>MVAVRRVAAPCPWVCVWVWVAVAGLCQGLQDVDVDGGSKYGSLWPLPQRVSLSEVAFRLAGASFRVTDAEGSSAGPACSLLQNAYRRYYGYVFGDARKTGHFRRKAGPAELPELQVMITSPDSECDGYPGAASDESYELSVDQPYAILKAPKVWGALRGLETFSQLVFEDEYGAKSINASKIIDFPRFQHRGILLDTSRHFLPIKVILANLEAMAMNKINVFHWHIVDDPSFPYLSRTFPQLSQKGAYHPYTHVYTPADVKMIIEFARMRGIRVVPEFDTPGHTQSWGKGQKDLLTPCYSGSSPSGTFGPVNPMLNTTYDFMNQFFKEISTVFPDHYVHLGGDEVDFSCWRSNPDIQKWMDQQGFGKDYAKLESFYIQNILAIVTATKKGYMIWQEVFDNDVKLKPDTVVNVWINSRLQEEMFNVTAAGFTTILSAPWYLDYISYGQDWQRYYKVEPLDFKGSDAQNKLVIGGEACLWGEYVDSTNLTPRLWPRASAVGERLWSAKEVTDVNDAYSRLSKHRCRMVESATRKAMLAFALWSLIATASQGFRYSGGGGEARDDGDAGSQYGALWPLPQKVRFSALSFTLSGSGFTVADADGSSAGAACSLLQNAYRRYYEDVFRHERRKPRRSDGAEAEDELPGLRVWITSSDPECDAYPGATSDESYELAVDRPYAVLKAPKVWGALRGLETFSQLVYEDEYGAKHINFTEISDFPRFQHRGVLLDTSRHFLPIKVILANLDAMAMNKFNVFHWHIVDDPSFPYLSRTFPQLSQEGAYHPYTHVYTPADVKMIIEFARLRGIRVVPEFDTPGHTQSWGKGQEDLLTPCYSGSSPSGTFGPVNPMLNTTYDFMNQFFKEISTVFPDPYVHLGGDEVDFSCWKSNPDITKFMDEHSFGQDYTKLESFYIQKLLDIVTTTQKGYMIWQEVFDNGVKLKPDTLIHVWKGNQQQYQNEMAKVTSSGYKTLLSTPWYLNRISYGQDWINFYKADPQDFTGTDVQKKLVIGGEACMWGEYVDSTNLMPRLWPRASAVGERLWSAKDVTDVNDAYSRLSKHRCRMVE</sequence>
<comment type="subunit">
    <text evidence="21">There are 3 forms of beta-hexosaminidase: hexosaminidase A is a heterodimer composed of one subunit alpha and one subunit beta (chain A and B); hexosaminidase B is a homodimer of two beta subunits (two chains A and B); hexosaminidase S is a homodimer of two alpha subunits. The composition of the dimer (isozyme A versus isozyme S) has a significant effect on the substrate specificity of the alpha subunit active site.</text>
</comment>
<evidence type="ECO:0000256" key="6">
    <source>
        <dbReference type="ARBA" id="ARBA00022801"/>
    </source>
</evidence>
<evidence type="ECO:0000256" key="18">
    <source>
        <dbReference type="ARBA" id="ARBA00043767"/>
    </source>
</evidence>
<dbReference type="GO" id="GO:0016020">
    <property type="term" value="C:membrane"/>
    <property type="evidence" value="ECO:0007669"/>
    <property type="project" value="TreeGrafter"/>
</dbReference>
<feature type="signal peptide" evidence="25">
    <location>
        <begin position="1"/>
        <end position="28"/>
    </location>
</feature>
<feature type="domain" description="Beta-hexosaminidase eukaryotic type N-terminal" evidence="27">
    <location>
        <begin position="572"/>
        <end position="696"/>
    </location>
</feature>
<dbReference type="Gene3D" id="3.30.379.10">
    <property type="entry name" value="Chitobiase/beta-hexosaminidase domain 2-like"/>
    <property type="match status" value="2"/>
</dbReference>
<evidence type="ECO:0000256" key="9">
    <source>
        <dbReference type="ARBA" id="ARBA00023180"/>
    </source>
</evidence>
<keyword evidence="5 25" id="KW-0732">Signal</keyword>
<proteinExistence type="inferred from homology"/>
<comment type="caution">
    <text evidence="28">The sequence shown here is derived from an EMBL/GenBank/DDBJ whole genome shotgun (WGS) entry which is preliminary data.</text>
</comment>
<evidence type="ECO:0000256" key="4">
    <source>
        <dbReference type="ARBA" id="ARBA00012663"/>
    </source>
</evidence>
<dbReference type="InterPro" id="IPR017853">
    <property type="entry name" value="GH"/>
</dbReference>
<dbReference type="SUPFAM" id="SSF51445">
    <property type="entry name" value="(Trans)glycosidases"/>
    <property type="match status" value="2"/>
</dbReference>
<evidence type="ECO:0000256" key="22">
    <source>
        <dbReference type="ARBA" id="ARBA00047301"/>
    </source>
</evidence>
<dbReference type="EMBL" id="JAOPHQ010001448">
    <property type="protein sequence ID" value="KAK0150678.1"/>
    <property type="molecule type" value="Genomic_DNA"/>
</dbReference>
<accession>A0AA47P7W3</accession>
<comment type="catalytic activity">
    <reaction evidence="13">
        <text>beta-D-GalNAc-(1-&gt;4)-alpha-L-IdoA-(1-&gt;3)-beta-D-GalNAc-4-sulfate-(1-&gt;4)-alpha-L-IdoA-(1-&gt;3)-D-GalNAc-4-sulfate + H2O = alpha-L-IdoA-(1-&gt;3)-beta-D-GalNAc-4-sulfate-(1-&gt;4)-alpha-L-IdoA-(1-&gt;3)-D-GalNAc-4-sulfate + N-acetyl-D-galactosamine</text>
        <dbReference type="Rhea" id="RHEA:64372"/>
        <dbReference type="ChEBI" id="CHEBI:15377"/>
        <dbReference type="ChEBI" id="CHEBI:28037"/>
        <dbReference type="ChEBI" id="CHEBI:152565"/>
        <dbReference type="ChEBI" id="CHEBI:152566"/>
    </reaction>
    <physiologicalReaction direction="left-to-right" evidence="13">
        <dbReference type="Rhea" id="RHEA:64373"/>
    </physiologicalReaction>
</comment>
<dbReference type="PANTHER" id="PTHR22600">
    <property type="entry name" value="BETA-HEXOSAMINIDASE"/>
    <property type="match status" value="1"/>
</dbReference>
<comment type="similarity">
    <text evidence="3">Belongs to the glycosyl hydrolase 20 family.</text>
</comment>
<dbReference type="Pfam" id="PF00728">
    <property type="entry name" value="Glyco_hydro_20"/>
    <property type="match status" value="2"/>
</dbReference>
<dbReference type="GO" id="GO:0030203">
    <property type="term" value="P:glycosaminoglycan metabolic process"/>
    <property type="evidence" value="ECO:0007669"/>
    <property type="project" value="TreeGrafter"/>
</dbReference>
<comment type="catalytic activity">
    <reaction evidence="22">
        <text>N-acetyl-beta-D-galactosaminyl-(1-&gt;4)-beta-D-3-sulfogalactosyl-(1-&gt;4)-beta-D-glucosyl-(1&lt;-&gt;1')-ceramide + H2O = a beta-D-3-sulfogalactosyl-(1-&gt;4)-beta-D-glucosyl-(1&lt;-&gt;1')-ceramide + N-acetyl-beta-D-galactosamine</text>
        <dbReference type="Rhea" id="RHEA:48276"/>
        <dbReference type="ChEBI" id="CHEBI:15377"/>
        <dbReference type="ChEBI" id="CHEBI:28497"/>
        <dbReference type="ChEBI" id="CHEBI:90163"/>
        <dbReference type="ChEBI" id="CHEBI:90164"/>
    </reaction>
    <physiologicalReaction direction="left-to-right" evidence="22">
        <dbReference type="Rhea" id="RHEA:48277"/>
    </physiologicalReaction>
</comment>
<evidence type="ECO:0000256" key="24">
    <source>
        <dbReference type="PIRSR" id="PIRSR625705-1"/>
    </source>
</evidence>
<comment type="catalytic activity">
    <reaction evidence="19">
        <text>a ganglioside GM2 + H2O = a ganglioside GM3 + N-acetyl-beta-D-galactosamine</text>
        <dbReference type="Rhea" id="RHEA:47968"/>
        <dbReference type="ChEBI" id="CHEBI:15377"/>
        <dbReference type="ChEBI" id="CHEBI:28497"/>
        <dbReference type="ChEBI" id="CHEBI:79210"/>
        <dbReference type="ChEBI" id="CHEBI:79218"/>
    </reaction>
    <physiologicalReaction direction="left-to-right" evidence="19">
        <dbReference type="Rhea" id="RHEA:47969"/>
    </physiologicalReaction>
</comment>
<feature type="chain" id="PRO_5041238072" description="Beta-hexosaminidase subunit beta" evidence="25">
    <location>
        <begin position="29"/>
        <end position="1059"/>
    </location>
</feature>
<keyword evidence="6" id="KW-0378">Hydrolase</keyword>
<dbReference type="InterPro" id="IPR025705">
    <property type="entry name" value="Beta_hexosaminidase_sua/sub"/>
</dbReference>
<dbReference type="GO" id="GO:0004563">
    <property type="term" value="F:beta-N-acetylhexosaminidase activity"/>
    <property type="evidence" value="ECO:0007669"/>
    <property type="project" value="UniProtKB-EC"/>
</dbReference>
<evidence type="ECO:0000256" key="5">
    <source>
        <dbReference type="ARBA" id="ARBA00022729"/>
    </source>
</evidence>
<dbReference type="CDD" id="cd06562">
    <property type="entry name" value="GH20_HexA_HexB-like"/>
    <property type="match status" value="2"/>
</dbReference>
<dbReference type="FunFam" id="3.20.20.80:FF:000049">
    <property type="entry name" value="Beta-hexosaminidase A"/>
    <property type="match status" value="2"/>
</dbReference>
<keyword evidence="12" id="KW-0968">Cytoplasmic vesicle</keyword>
<reference evidence="28" key="1">
    <citation type="journal article" date="2023" name="Front. Mar. Sci.">
        <title>A new Merluccius polli reference genome to investigate the effects of global change in West African waters.</title>
        <authorList>
            <person name="Mateo J.L."/>
            <person name="Blanco-Fernandez C."/>
            <person name="Garcia-Vazquez E."/>
            <person name="Machado-Schiaffino G."/>
        </authorList>
    </citation>
    <scope>NUCLEOTIDE SEQUENCE</scope>
    <source>
        <strain evidence="28">C29</strain>
        <tissue evidence="28">Fin</tissue>
    </source>
</reference>
<feature type="domain" description="Glycoside hydrolase family 20 catalytic" evidence="26">
    <location>
        <begin position="718"/>
        <end position="1037"/>
    </location>
</feature>
<dbReference type="GO" id="GO:0006689">
    <property type="term" value="P:ganglioside catabolic process"/>
    <property type="evidence" value="ECO:0007669"/>
    <property type="project" value="TreeGrafter"/>
</dbReference>
<keyword evidence="29" id="KW-1185">Reference proteome</keyword>
<keyword evidence="9" id="KW-0325">Glycoprotein</keyword>
<evidence type="ECO:0000256" key="8">
    <source>
        <dbReference type="ARBA" id="ARBA00023157"/>
    </source>
</evidence>
<comment type="function">
    <text evidence="20">Hydrolyzes the non-reducing end N-acetyl-D-hexosamine and/or sulfated N-acetyl-D-hexosamine of glycoconjugates, such as the oligosaccharide moieties from proteins and neutral glycolipids, or from certain mucopolysaccharides. The isozyme B does not hydrolyze each of these substrates, however hydrolyzes efficiently neutral oligosaccharide. Only the isozyme A is responsible for the degradation of GM2 gangliosides in the presence of GM2A. During fertilization is responsible, at least in part, for the zona block to polyspermy. Present in the cortical granules of non-activated oocytes, is exocytosed during the cortical reaction in response to oocyte activation and inactivates the sperm galactosyltransferase-binding site, accounting for the block in sperm binding to the zona pellucida.</text>
</comment>
<evidence type="ECO:0000256" key="19">
    <source>
        <dbReference type="ARBA" id="ARBA00043827"/>
    </source>
</evidence>
<comment type="catalytic activity">
    <reaction evidence="1">
        <text>Hydrolysis of terminal non-reducing N-acetyl-D-hexosamine residues in N-acetyl-beta-D-hexosaminides.</text>
        <dbReference type="EC" id="3.2.1.52"/>
    </reaction>
</comment>
<dbReference type="SUPFAM" id="SSF55545">
    <property type="entry name" value="beta-N-acetylhexosaminidase-like domain"/>
    <property type="match status" value="2"/>
</dbReference>
<evidence type="ECO:0000256" key="17">
    <source>
        <dbReference type="ARBA" id="ARBA00042832"/>
    </source>
</evidence>
<comment type="subcellular location">
    <subcellularLocation>
        <location evidence="14">Cytoplasmic vesicle</location>
        <location evidence="14">Secretory vesicle</location>
        <location evidence="14">Cortical granule</location>
    </subcellularLocation>
    <subcellularLocation>
        <location evidence="2">Lysosome</location>
    </subcellularLocation>
</comment>
<feature type="domain" description="Beta-hexosaminidase eukaryotic type N-terminal" evidence="27">
    <location>
        <begin position="43"/>
        <end position="166"/>
    </location>
</feature>
<organism evidence="28 29">
    <name type="scientific">Merluccius polli</name>
    <name type="common">Benguela hake</name>
    <name type="synonym">Merluccius cadenati</name>
    <dbReference type="NCBI Taxonomy" id="89951"/>
    <lineage>
        <taxon>Eukaryota</taxon>
        <taxon>Metazoa</taxon>
        <taxon>Chordata</taxon>
        <taxon>Craniata</taxon>
        <taxon>Vertebrata</taxon>
        <taxon>Euteleostomi</taxon>
        <taxon>Actinopterygii</taxon>
        <taxon>Neopterygii</taxon>
        <taxon>Teleostei</taxon>
        <taxon>Neoteleostei</taxon>
        <taxon>Acanthomorphata</taxon>
        <taxon>Zeiogadaria</taxon>
        <taxon>Gadariae</taxon>
        <taxon>Gadiformes</taxon>
        <taxon>Gadoidei</taxon>
        <taxon>Merlucciidae</taxon>
        <taxon>Merluccius</taxon>
    </lineage>
</organism>
<evidence type="ECO:0000259" key="26">
    <source>
        <dbReference type="Pfam" id="PF00728"/>
    </source>
</evidence>
<dbReference type="Proteomes" id="UP001174136">
    <property type="component" value="Unassembled WGS sequence"/>
</dbReference>
<keyword evidence="10" id="KW-0458">Lysosome</keyword>
<evidence type="ECO:0000256" key="15">
    <source>
        <dbReference type="ARBA" id="ARBA00040637"/>
    </source>
</evidence>
<dbReference type="PANTHER" id="PTHR22600:SF38">
    <property type="entry name" value="BETA-HEXOSAMINIDASE SUBUNIT BETA"/>
    <property type="match status" value="1"/>
</dbReference>
<evidence type="ECO:0000256" key="2">
    <source>
        <dbReference type="ARBA" id="ARBA00004371"/>
    </source>
</evidence>
<dbReference type="GO" id="GO:0005975">
    <property type="term" value="P:carbohydrate metabolic process"/>
    <property type="evidence" value="ECO:0007669"/>
    <property type="project" value="InterPro"/>
</dbReference>
<evidence type="ECO:0000256" key="13">
    <source>
        <dbReference type="ARBA" id="ARBA00023505"/>
    </source>
</evidence>
<evidence type="ECO:0000256" key="7">
    <source>
        <dbReference type="ARBA" id="ARBA00023098"/>
    </source>
</evidence>
<dbReference type="InterPro" id="IPR029019">
    <property type="entry name" value="HEX_eukaryotic_N"/>
</dbReference>
<evidence type="ECO:0000256" key="20">
    <source>
        <dbReference type="ARBA" id="ARBA00045511"/>
    </source>
</evidence>